<dbReference type="EMBL" id="JAHCVI010000005">
    <property type="protein sequence ID" value="KAG7285086.1"/>
    <property type="molecule type" value="Genomic_DNA"/>
</dbReference>
<gene>
    <name evidence="1" type="ORF">NEMBOFW57_009706</name>
</gene>
<keyword evidence="2" id="KW-1185">Reference proteome</keyword>
<organism evidence="1 2">
    <name type="scientific">Staphylotrichum longicolle</name>
    <dbReference type="NCBI Taxonomy" id="669026"/>
    <lineage>
        <taxon>Eukaryota</taxon>
        <taxon>Fungi</taxon>
        <taxon>Dikarya</taxon>
        <taxon>Ascomycota</taxon>
        <taxon>Pezizomycotina</taxon>
        <taxon>Sordariomycetes</taxon>
        <taxon>Sordariomycetidae</taxon>
        <taxon>Sordariales</taxon>
        <taxon>Chaetomiaceae</taxon>
        <taxon>Staphylotrichum</taxon>
    </lineage>
</organism>
<dbReference type="AlphaFoldDB" id="A0AAD4EPH4"/>
<accession>A0AAD4EPH4</accession>
<sequence>MRESLLKSDVEMAPNRDTAHTTTLLDLPDELIDQILAEVKWGAPTAPSALDTLQFYETLTQNTASIQLVRLTCRRLASRASTVLLPVASVSISDPASINRLEQIANHPTFAPYVKAVHVCFDFYEAELAADPRALATYLLHLWHGSTLLTGLEGPLWARIINDWKAVCNGEKAIQQRDSQGDNQEGVQLLSRLHLEYKRRYEAQQRLGPSLVQRIANAMALMPRATRLVLDDGPATLRVGNIPAILTPSTQEELEWLIPPTRWATAFKLGRGSPPIETLFSVPSAVHKAGVKLTGLRIHRLQLPYMLPLWRPAANQHWEWTDPPLPETVELRSACRWLRVFEFTPGYPSERWPVAAVPTDTPSEWPGDRDSHLWPHKMGLYEVLEHILTASRELTHVRVDLHKIHAGVSYHLSNKHPNSWPWPRIRVFHLENGELETTTVPRFLRATAGTLAELHLHDMWLCSYAARGFSWASLLDQLRAHNGATGTTGGRPTIRLRRPRGAEFVWLDLSDDDRAHLDSLFDHVGDDDDGLSAVDRFIQGLGGDCNPVVEACTTRGLKKSVVWA</sequence>
<reference evidence="1" key="1">
    <citation type="submission" date="2023-02" db="EMBL/GenBank/DDBJ databases">
        <authorList>
            <person name="Palmer J.M."/>
        </authorList>
    </citation>
    <scope>NUCLEOTIDE SEQUENCE</scope>
    <source>
        <strain evidence="1">FW57</strain>
    </source>
</reference>
<evidence type="ECO:0000313" key="2">
    <source>
        <dbReference type="Proteomes" id="UP001197093"/>
    </source>
</evidence>
<protein>
    <submittedName>
        <fullName evidence="1">Uncharacterized protein</fullName>
    </submittedName>
</protein>
<comment type="caution">
    <text evidence="1">The sequence shown here is derived from an EMBL/GenBank/DDBJ whole genome shotgun (WGS) entry which is preliminary data.</text>
</comment>
<evidence type="ECO:0000313" key="1">
    <source>
        <dbReference type="EMBL" id="KAG7285086.1"/>
    </source>
</evidence>
<name>A0AAD4EPH4_9PEZI</name>
<dbReference type="Proteomes" id="UP001197093">
    <property type="component" value="Unassembled WGS sequence"/>
</dbReference>
<proteinExistence type="predicted"/>